<feature type="region of interest" description="Disordered" evidence="1">
    <location>
        <begin position="185"/>
        <end position="209"/>
    </location>
</feature>
<dbReference type="GO" id="GO:0016853">
    <property type="term" value="F:isomerase activity"/>
    <property type="evidence" value="ECO:0007669"/>
    <property type="project" value="UniProtKB-KW"/>
</dbReference>
<dbReference type="Proteomes" id="UP000604241">
    <property type="component" value="Unassembled WGS sequence"/>
</dbReference>
<dbReference type="Gene3D" id="1.20.120.450">
    <property type="entry name" value="dinb family like domain"/>
    <property type="match status" value="1"/>
</dbReference>
<dbReference type="InterPro" id="IPR036527">
    <property type="entry name" value="SCP2_sterol-bd_dom_sf"/>
</dbReference>
<proteinExistence type="predicted"/>
<keyword evidence="3" id="KW-0413">Isomerase</keyword>
<reference evidence="3 4" key="1">
    <citation type="submission" date="2020-08" db="EMBL/GenBank/DDBJ databases">
        <title>A Genomic Blueprint of the Chicken Gut Microbiome.</title>
        <authorList>
            <person name="Gilroy R."/>
            <person name="Ravi A."/>
            <person name="Getino M."/>
            <person name="Pursley I."/>
            <person name="Horton D.L."/>
            <person name="Alikhan N.-F."/>
            <person name="Baker D."/>
            <person name="Gharbi K."/>
            <person name="Hall N."/>
            <person name="Watson M."/>
            <person name="Adriaenssens E.M."/>
            <person name="Foster-Nyarko E."/>
            <person name="Jarju S."/>
            <person name="Secka A."/>
            <person name="Antonio M."/>
            <person name="Oren A."/>
            <person name="Chaudhuri R."/>
            <person name="La Ragione R.M."/>
            <person name="Hildebrand F."/>
            <person name="Pallen M.J."/>
        </authorList>
    </citation>
    <scope>NUCLEOTIDE SEQUENCE [LARGE SCALE GENOMIC DNA]</scope>
    <source>
        <strain evidence="3 4">Sa3CUA2</strain>
    </source>
</reference>
<evidence type="ECO:0000313" key="4">
    <source>
        <dbReference type="Proteomes" id="UP000604241"/>
    </source>
</evidence>
<dbReference type="NCBIfam" id="TIGR03083">
    <property type="entry name" value="maleylpyruvate isomerase family mycothiol-dependent enzyme"/>
    <property type="match status" value="1"/>
</dbReference>
<name>A0ABR8QFY3_9CELL</name>
<sequence length="246" mass="27051">MAARTDRTTDPELRAALLLARRGQAYFSRKLNELGNDELDAPSLVPGWTRRHVVAHVGLNARALTRLTGWAATGVETPMYASREERDAEIAYGATQPARALRNLSAHAAVHLDVEWRDLAPDAWAAPVRTALGRTVPASETVWMRTREVWVHAVDLDNGASYRQFPPELVDALLADVTRMWHSRPGEGEVPVLEPTDRPVARDGDDGSVRVRGRAADLARWATGRGGERLLTTPDGSPVPAPPRWL</sequence>
<organism evidence="3 4">
    <name type="scientific">Cellulomonas avistercoris</name>
    <dbReference type="NCBI Taxonomy" id="2762242"/>
    <lineage>
        <taxon>Bacteria</taxon>
        <taxon>Bacillati</taxon>
        <taxon>Actinomycetota</taxon>
        <taxon>Actinomycetes</taxon>
        <taxon>Micrococcales</taxon>
        <taxon>Cellulomonadaceae</taxon>
        <taxon>Cellulomonas</taxon>
    </lineage>
</organism>
<dbReference type="InterPro" id="IPR017517">
    <property type="entry name" value="Maleyloyr_isom"/>
</dbReference>
<dbReference type="SUPFAM" id="SSF55718">
    <property type="entry name" value="SCP-like"/>
    <property type="match status" value="1"/>
</dbReference>
<dbReference type="SUPFAM" id="SSF109854">
    <property type="entry name" value="DinB/YfiT-like putative metalloenzymes"/>
    <property type="match status" value="1"/>
</dbReference>
<keyword evidence="4" id="KW-1185">Reference proteome</keyword>
<protein>
    <submittedName>
        <fullName evidence="3">Maleylpyruvate isomerase family mycothiol-dependent enzyme</fullName>
    </submittedName>
</protein>
<dbReference type="InterPro" id="IPR034660">
    <property type="entry name" value="DinB/YfiT-like"/>
</dbReference>
<dbReference type="EMBL" id="JACSQV010000012">
    <property type="protein sequence ID" value="MBD7919332.1"/>
    <property type="molecule type" value="Genomic_DNA"/>
</dbReference>
<feature type="compositionally biased region" description="Basic and acidic residues" evidence="1">
    <location>
        <begin position="195"/>
        <end position="209"/>
    </location>
</feature>
<comment type="caution">
    <text evidence="3">The sequence shown here is derived from an EMBL/GenBank/DDBJ whole genome shotgun (WGS) entry which is preliminary data.</text>
</comment>
<dbReference type="InterPro" id="IPR024344">
    <property type="entry name" value="MDMPI_metal-binding"/>
</dbReference>
<evidence type="ECO:0000256" key="1">
    <source>
        <dbReference type="SAM" id="MobiDB-lite"/>
    </source>
</evidence>
<accession>A0ABR8QFY3</accession>
<feature type="region of interest" description="Disordered" evidence="1">
    <location>
        <begin position="225"/>
        <end position="246"/>
    </location>
</feature>
<evidence type="ECO:0000313" key="3">
    <source>
        <dbReference type="EMBL" id="MBD7919332.1"/>
    </source>
</evidence>
<dbReference type="Pfam" id="PF11716">
    <property type="entry name" value="MDMPI_N"/>
    <property type="match status" value="1"/>
</dbReference>
<dbReference type="Gene3D" id="3.30.1050.20">
    <property type="match status" value="1"/>
</dbReference>
<dbReference type="RefSeq" id="WP_191783987.1">
    <property type="nucleotide sequence ID" value="NZ_JACSQV010000012.1"/>
</dbReference>
<evidence type="ECO:0000259" key="2">
    <source>
        <dbReference type="Pfam" id="PF11716"/>
    </source>
</evidence>
<feature type="domain" description="Mycothiol-dependent maleylpyruvate isomerase metal-binding" evidence="2">
    <location>
        <begin position="22"/>
        <end position="156"/>
    </location>
</feature>
<gene>
    <name evidence="3" type="ORF">H9657_13740</name>
</gene>
<feature type="compositionally biased region" description="Pro residues" evidence="1">
    <location>
        <begin position="237"/>
        <end position="246"/>
    </location>
</feature>